<accession>A0A7I7UNP1</accession>
<gene>
    <name evidence="1" type="ORF">MPUL_42130</name>
</gene>
<protein>
    <submittedName>
        <fullName evidence="1">Uncharacterized protein</fullName>
    </submittedName>
</protein>
<dbReference type="Proteomes" id="UP000467252">
    <property type="component" value="Chromosome"/>
</dbReference>
<dbReference type="AlphaFoldDB" id="A0A7I7UNP1"/>
<keyword evidence="2" id="KW-1185">Reference proteome</keyword>
<dbReference type="EMBL" id="AP022599">
    <property type="protein sequence ID" value="BBY83055.1"/>
    <property type="molecule type" value="Genomic_DNA"/>
</dbReference>
<reference evidence="1 2" key="1">
    <citation type="journal article" date="2019" name="Emerg. Microbes Infect.">
        <title>Comprehensive subspecies identification of 175 nontuberculous mycobacteria species based on 7547 genomic profiles.</title>
        <authorList>
            <person name="Matsumoto Y."/>
            <person name="Kinjo T."/>
            <person name="Motooka D."/>
            <person name="Nabeya D."/>
            <person name="Jung N."/>
            <person name="Uechi K."/>
            <person name="Horii T."/>
            <person name="Iida T."/>
            <person name="Fujita J."/>
            <person name="Nakamura S."/>
        </authorList>
    </citation>
    <scope>NUCLEOTIDE SEQUENCE [LARGE SCALE GENOMIC DNA]</scope>
    <source>
        <strain evidence="1 2">JCM 6370</strain>
    </source>
</reference>
<evidence type="ECO:0000313" key="1">
    <source>
        <dbReference type="EMBL" id="BBY83055.1"/>
    </source>
</evidence>
<name>A0A7I7UNP1_MYCPV</name>
<evidence type="ECO:0000313" key="2">
    <source>
        <dbReference type="Proteomes" id="UP000467252"/>
    </source>
</evidence>
<organism evidence="1 2">
    <name type="scientific">Mycolicibacterium pulveris</name>
    <name type="common">Mycobacterium pulveris</name>
    <dbReference type="NCBI Taxonomy" id="36813"/>
    <lineage>
        <taxon>Bacteria</taxon>
        <taxon>Bacillati</taxon>
        <taxon>Actinomycetota</taxon>
        <taxon>Actinomycetes</taxon>
        <taxon>Mycobacteriales</taxon>
        <taxon>Mycobacteriaceae</taxon>
        <taxon>Mycolicibacterium</taxon>
    </lineage>
</organism>
<sequence>MFGTFAAGHQPRAFLHPGQNEGLNSLTLLIPDKRADDSAGITRVPDRDHWRHGFDAIDIRVEQVLGQQKSRCDGACLPGMHQHLSESYSGNATFRDIVENDVRTLAA</sequence>
<proteinExistence type="predicted"/>